<proteinExistence type="predicted"/>
<gene>
    <name evidence="2" type="ORF">SCABRO_03732</name>
</gene>
<feature type="domain" description="Protein NO VEIN C-terminal" evidence="1">
    <location>
        <begin position="284"/>
        <end position="379"/>
    </location>
</feature>
<dbReference type="InterPro" id="IPR024975">
    <property type="entry name" value="NOV_C"/>
</dbReference>
<reference evidence="2 3" key="1">
    <citation type="submission" date="2014-10" db="EMBL/GenBank/DDBJ databases">
        <title>Draft genome of anammox bacterium scalindua brodae, obtained using differential coverage binning of sequence data from two enrichment reactors.</title>
        <authorList>
            <person name="Speth D.R."/>
            <person name="Russ L."/>
            <person name="Kartal B."/>
            <person name="Op den Camp H.J."/>
            <person name="Dutilh B.E."/>
            <person name="Jetten M.S."/>
        </authorList>
    </citation>
    <scope>NUCLEOTIDE SEQUENCE [LARGE SCALE GENOMIC DNA]</scope>
    <source>
        <strain evidence="2">RU1</strain>
    </source>
</reference>
<evidence type="ECO:0000313" key="3">
    <source>
        <dbReference type="Proteomes" id="UP000030652"/>
    </source>
</evidence>
<dbReference type="EMBL" id="JRYO01000256">
    <property type="protein sequence ID" value="KHE90559.1"/>
    <property type="molecule type" value="Genomic_DNA"/>
</dbReference>
<dbReference type="PATRIC" id="fig|237368.3.peg.4020"/>
<evidence type="ECO:0000259" key="1">
    <source>
        <dbReference type="Pfam" id="PF13020"/>
    </source>
</evidence>
<name>A0A0B0ECZ6_9BACT</name>
<organism evidence="2 3">
    <name type="scientific">Candidatus Scalindua brodae</name>
    <dbReference type="NCBI Taxonomy" id="237368"/>
    <lineage>
        <taxon>Bacteria</taxon>
        <taxon>Pseudomonadati</taxon>
        <taxon>Planctomycetota</taxon>
        <taxon>Candidatus Brocadiia</taxon>
        <taxon>Candidatus Brocadiales</taxon>
        <taxon>Candidatus Scalinduaceae</taxon>
        <taxon>Candidatus Scalindua</taxon>
    </lineage>
</organism>
<protein>
    <recommendedName>
        <fullName evidence="1">Protein NO VEIN C-terminal domain-containing protein</fullName>
    </recommendedName>
</protein>
<dbReference type="Proteomes" id="UP000030652">
    <property type="component" value="Unassembled WGS sequence"/>
</dbReference>
<sequence length="407" mass="47444">MQTQELREYQVDFEKIRDTIRSDFKELFKAREQFIKDYTIKTISSLKLDDYVTGKGSPSFCNRIENELNAWGNIHGSTAKKFGIYYGVDGDDKEKKYRIGKGEFGTSINNAFEKVKSSIVELIKNENNFDVLKKNPISPMFKGKILSVYHPDKFLNIFSATYLDYFINMLGLENNSKSELDKQNRLLEFKNRDLVMKSWSIFEFNKFLYKSFGKPNNDLKDDELSKELKDAKLKDFLPIENVKFEFVNLQTDGLPKSNSIENKNKKKVDYSIQSKNFKRIGDRGEQIVVMAERQTLLNNGRKDLAENVDQVSKRDDSLGYDIQSYDIDGKEKYIEVKSTLKLVGYSNVYISANELAIAESKDNYYFYIVYDVGNKKPKIWKIKGIDFLKDKSIEMNPVIYKIKFKTK</sequence>
<dbReference type="AlphaFoldDB" id="A0A0B0ECZ6"/>
<dbReference type="Pfam" id="PF13020">
    <property type="entry name" value="NOV_C"/>
    <property type="match status" value="1"/>
</dbReference>
<dbReference type="eggNOG" id="COG3440">
    <property type="taxonomic scope" value="Bacteria"/>
</dbReference>
<accession>A0A0B0ECZ6</accession>
<comment type="caution">
    <text evidence="2">The sequence shown here is derived from an EMBL/GenBank/DDBJ whole genome shotgun (WGS) entry which is preliminary data.</text>
</comment>
<evidence type="ECO:0000313" key="2">
    <source>
        <dbReference type="EMBL" id="KHE90559.1"/>
    </source>
</evidence>